<dbReference type="Pfam" id="PF04525">
    <property type="entry name" value="LOR"/>
    <property type="match status" value="1"/>
</dbReference>
<dbReference type="RefSeq" id="WP_106987611.1">
    <property type="nucleotide sequence ID" value="NZ_JAJCFI010000009.1"/>
</dbReference>
<evidence type="ECO:0000313" key="2">
    <source>
        <dbReference type="EMBL" id="PST40997.1"/>
    </source>
</evidence>
<dbReference type="SUPFAM" id="SSF54518">
    <property type="entry name" value="Tubby C-terminal domain-like"/>
    <property type="match status" value="1"/>
</dbReference>
<evidence type="ECO:0008006" key="4">
    <source>
        <dbReference type="Google" id="ProtNLM"/>
    </source>
</evidence>
<proteinExistence type="inferred from homology"/>
<comment type="similarity">
    <text evidence="1">Belongs to the LOR family.</text>
</comment>
<keyword evidence="3" id="KW-1185">Reference proteome</keyword>
<comment type="caution">
    <text evidence="2">The sequence shown here is derived from an EMBL/GenBank/DDBJ whole genome shotgun (WGS) entry which is preliminary data.</text>
</comment>
<organism evidence="2 3">
    <name type="scientific">Faecalibacillus faecis</name>
    <dbReference type="NCBI Taxonomy" id="1982628"/>
    <lineage>
        <taxon>Bacteria</taxon>
        <taxon>Bacillati</taxon>
        <taxon>Bacillota</taxon>
        <taxon>Erysipelotrichia</taxon>
        <taxon>Erysipelotrichales</taxon>
        <taxon>Coprobacillaceae</taxon>
        <taxon>Faecalibacillus</taxon>
    </lineage>
</organism>
<sequence>MKLLFRQRIFSWLDSYDIFDENGETVYTVKGQLSFGHKLFIYDRYNEHVGTIKEEILTFLPRFSLYEKDQYIGKITKEFTLFKPSFILDYKDWQIEGNFWEWDYQIVDYSGNIIGLINKEIFHMSDTYSLTIEHEEDAFYVLMIVLAIDAQKCSRNK</sequence>
<gene>
    <name evidence="2" type="ORF">C7U55_04970</name>
</gene>
<dbReference type="EMBL" id="PYLP01000004">
    <property type="protein sequence ID" value="PST40997.1"/>
    <property type="molecule type" value="Genomic_DNA"/>
</dbReference>
<dbReference type="InterPro" id="IPR038595">
    <property type="entry name" value="LOR_sf"/>
</dbReference>
<dbReference type="AlphaFoldDB" id="A0A2T3G0E0"/>
<dbReference type="GeneID" id="77470448"/>
<protein>
    <recommendedName>
        <fullName evidence="4">Tubby C 2 family protein</fullName>
    </recommendedName>
</protein>
<dbReference type="InterPro" id="IPR007612">
    <property type="entry name" value="LOR"/>
</dbReference>
<dbReference type="InterPro" id="IPR025659">
    <property type="entry name" value="Tubby-like_C"/>
</dbReference>
<evidence type="ECO:0000256" key="1">
    <source>
        <dbReference type="ARBA" id="ARBA00005437"/>
    </source>
</evidence>
<reference evidence="3" key="1">
    <citation type="submission" date="2018-03" db="EMBL/GenBank/DDBJ databases">
        <title>Lachnoclostridium SNUG30370 gen.nov., sp.nov., isolated from human faeces.</title>
        <authorList>
            <person name="Seo B."/>
            <person name="Jeon K."/>
            <person name="Ko G."/>
        </authorList>
    </citation>
    <scope>NUCLEOTIDE SEQUENCE [LARGE SCALE GENOMIC DNA]</scope>
    <source>
        <strain evidence="3">SNUG30370</strain>
    </source>
</reference>
<dbReference type="Gene3D" id="2.40.160.200">
    <property type="entry name" value="LURP1-related"/>
    <property type="match status" value="1"/>
</dbReference>
<dbReference type="Proteomes" id="UP000241201">
    <property type="component" value="Unassembled WGS sequence"/>
</dbReference>
<accession>A0A2T3G0E0</accession>
<evidence type="ECO:0000313" key="3">
    <source>
        <dbReference type="Proteomes" id="UP000241201"/>
    </source>
</evidence>
<name>A0A2T3G0E0_9FIRM</name>